<dbReference type="PANTHER" id="PTHR24044:SF502">
    <property type="entry name" value="ANTERIOR PHARYNX IN EXCESS PROTEIN 1-RELATED"/>
    <property type="match status" value="1"/>
</dbReference>
<dbReference type="AlphaFoldDB" id="A0A2W1BCL2"/>
<dbReference type="InterPro" id="IPR007110">
    <property type="entry name" value="Ig-like_dom"/>
</dbReference>
<evidence type="ECO:0000259" key="2">
    <source>
        <dbReference type="PROSITE" id="PS50026"/>
    </source>
</evidence>
<evidence type="ECO:0000313" key="4">
    <source>
        <dbReference type="EMBL" id="PZC71564.1"/>
    </source>
</evidence>
<dbReference type="PROSITE" id="PS00022">
    <property type="entry name" value="EGF_1"/>
    <property type="match status" value="2"/>
</dbReference>
<dbReference type="PROSITE" id="PS50026">
    <property type="entry name" value="EGF_3"/>
    <property type="match status" value="2"/>
</dbReference>
<accession>A0A2W1BCL2</accession>
<sequence>MVQSPVLVVELNLNRVEGTQLRALGLLAQYGFNVTYEVRAATRPPGPTSCSAIECRLLGHCYATQDYQEFFCSCFEGYSGADCGVGPRCPSTNLCKNGGTCRQMGPAAVSCICAPGYTGDLCEAQLAPPVNQRPELWEGSEFILTCMAYGSPNIAFTWYKDGVKINFNGTTRDIWTRTVSEDALGRRMSVLGVSEAKRLDGGKWSCAADDAGRRRCRALRLTVLRPPDIRLVPSTITVHKVSQIGFLEVGLKKKYITKS</sequence>
<dbReference type="Gene3D" id="2.10.25.10">
    <property type="entry name" value="Laminin"/>
    <property type="match status" value="1"/>
</dbReference>
<keyword evidence="5" id="KW-1185">Reference proteome</keyword>
<feature type="disulfide bond" evidence="1">
    <location>
        <begin position="55"/>
        <end position="72"/>
    </location>
</feature>
<dbReference type="InterPro" id="IPR050906">
    <property type="entry name" value="Notch_signaling"/>
</dbReference>
<dbReference type="EMBL" id="KZ150294">
    <property type="protein sequence ID" value="PZC71564.1"/>
    <property type="molecule type" value="Genomic_DNA"/>
</dbReference>
<dbReference type="OrthoDB" id="6138650at2759"/>
<gene>
    <name evidence="4" type="primary">HaOG212975</name>
    <name evidence="4" type="ORF">B5X24_HaOG212975</name>
</gene>
<keyword evidence="1" id="KW-0245">EGF-like domain</keyword>
<name>A0A2W1BCL2_HELAM</name>
<feature type="domain" description="EGF-like" evidence="2">
    <location>
        <begin position="46"/>
        <end position="84"/>
    </location>
</feature>
<dbReference type="InterPro" id="IPR013783">
    <property type="entry name" value="Ig-like_fold"/>
</dbReference>
<evidence type="ECO:0008006" key="6">
    <source>
        <dbReference type="Google" id="ProtNLM"/>
    </source>
</evidence>
<organism evidence="4 5">
    <name type="scientific">Helicoverpa armigera</name>
    <name type="common">Cotton bollworm</name>
    <name type="synonym">Heliothis armigera</name>
    <dbReference type="NCBI Taxonomy" id="29058"/>
    <lineage>
        <taxon>Eukaryota</taxon>
        <taxon>Metazoa</taxon>
        <taxon>Ecdysozoa</taxon>
        <taxon>Arthropoda</taxon>
        <taxon>Hexapoda</taxon>
        <taxon>Insecta</taxon>
        <taxon>Pterygota</taxon>
        <taxon>Neoptera</taxon>
        <taxon>Endopterygota</taxon>
        <taxon>Lepidoptera</taxon>
        <taxon>Glossata</taxon>
        <taxon>Ditrysia</taxon>
        <taxon>Noctuoidea</taxon>
        <taxon>Noctuidae</taxon>
        <taxon>Heliothinae</taxon>
        <taxon>Helicoverpa</taxon>
    </lineage>
</organism>
<proteinExistence type="predicted"/>
<comment type="caution">
    <text evidence="1">Lacks conserved residue(s) required for the propagation of feature annotation.</text>
</comment>
<feature type="domain" description="Ig-like" evidence="3">
    <location>
        <begin position="128"/>
        <end position="222"/>
    </location>
</feature>
<keyword evidence="1" id="KW-1015">Disulfide bond</keyword>
<dbReference type="CDD" id="cd00054">
    <property type="entry name" value="EGF_CA"/>
    <property type="match status" value="1"/>
</dbReference>
<dbReference type="Proteomes" id="UP000249218">
    <property type="component" value="Unassembled WGS sequence"/>
</dbReference>
<feature type="domain" description="EGF-like" evidence="2">
    <location>
        <begin position="85"/>
        <end position="123"/>
    </location>
</feature>
<dbReference type="SUPFAM" id="SSF57196">
    <property type="entry name" value="EGF/Laminin"/>
    <property type="match status" value="1"/>
</dbReference>
<dbReference type="GO" id="GO:0005112">
    <property type="term" value="F:Notch binding"/>
    <property type="evidence" value="ECO:0007669"/>
    <property type="project" value="TreeGrafter"/>
</dbReference>
<dbReference type="Gene3D" id="2.60.40.10">
    <property type="entry name" value="Immunoglobulins"/>
    <property type="match status" value="1"/>
</dbReference>
<dbReference type="PROSITE" id="PS01186">
    <property type="entry name" value="EGF_2"/>
    <property type="match status" value="2"/>
</dbReference>
<feature type="disulfide bond" evidence="1">
    <location>
        <begin position="74"/>
        <end position="83"/>
    </location>
</feature>
<dbReference type="PROSITE" id="PS50835">
    <property type="entry name" value="IG_LIKE"/>
    <property type="match status" value="1"/>
</dbReference>
<evidence type="ECO:0000259" key="3">
    <source>
        <dbReference type="PROSITE" id="PS50835"/>
    </source>
</evidence>
<reference evidence="4 5" key="1">
    <citation type="journal article" date="2017" name="BMC Biol.">
        <title>Genomic innovations, transcriptional plasticity and gene loss underlying the evolution and divergence of two highly polyphagous and invasive Helicoverpa pest species.</title>
        <authorList>
            <person name="Pearce S.L."/>
            <person name="Clarke D.F."/>
            <person name="East P.D."/>
            <person name="Elfekih S."/>
            <person name="Gordon K.H."/>
            <person name="Jermiin L.S."/>
            <person name="McGaughran A."/>
            <person name="Oakeshott J.G."/>
            <person name="Papanikolaou A."/>
            <person name="Perera O.P."/>
            <person name="Rane R.V."/>
            <person name="Richards S."/>
            <person name="Tay W.T."/>
            <person name="Walsh T.K."/>
            <person name="Anderson A."/>
            <person name="Anderson C.J."/>
            <person name="Asgari S."/>
            <person name="Board P.G."/>
            <person name="Bretschneider A."/>
            <person name="Campbell P.M."/>
            <person name="Chertemps T."/>
            <person name="Christeller J.T."/>
            <person name="Coppin C.W."/>
            <person name="Downes S.J."/>
            <person name="Duan G."/>
            <person name="Farnsworth C.A."/>
            <person name="Good R.T."/>
            <person name="Han L.B."/>
            <person name="Han Y.C."/>
            <person name="Hatje K."/>
            <person name="Horne I."/>
            <person name="Huang Y.P."/>
            <person name="Hughes D.S."/>
            <person name="Jacquin-Joly E."/>
            <person name="James W."/>
            <person name="Jhangiani S."/>
            <person name="Kollmar M."/>
            <person name="Kuwar S.S."/>
            <person name="Li S."/>
            <person name="Liu N.Y."/>
            <person name="Maibeche M.T."/>
            <person name="Miller J.R."/>
            <person name="Montagne N."/>
            <person name="Perry T."/>
            <person name="Qu J."/>
            <person name="Song S.V."/>
            <person name="Sutton G.G."/>
            <person name="Vogel H."/>
            <person name="Walenz B.P."/>
            <person name="Xu W."/>
            <person name="Zhang H.J."/>
            <person name="Zou Z."/>
            <person name="Batterham P."/>
            <person name="Edwards O.R."/>
            <person name="Feyereisen R."/>
            <person name="Gibbs R.A."/>
            <person name="Heckel D.G."/>
            <person name="McGrath A."/>
            <person name="Robin C."/>
            <person name="Scherer S.E."/>
            <person name="Worley K.C."/>
            <person name="Wu Y.D."/>
        </authorList>
    </citation>
    <scope>NUCLEOTIDE SEQUENCE [LARGE SCALE GENOMIC DNA]</scope>
    <source>
        <strain evidence="4">Harm_GR_Male_#8</strain>
        <tissue evidence="4">Whole organism</tissue>
    </source>
</reference>
<dbReference type="InterPro" id="IPR000742">
    <property type="entry name" value="EGF"/>
</dbReference>
<dbReference type="InterPro" id="IPR036179">
    <property type="entry name" value="Ig-like_dom_sf"/>
</dbReference>
<dbReference type="Pfam" id="PF00008">
    <property type="entry name" value="EGF"/>
    <property type="match status" value="1"/>
</dbReference>
<feature type="disulfide bond" evidence="1">
    <location>
        <begin position="113"/>
        <end position="122"/>
    </location>
</feature>
<dbReference type="SMART" id="SM00181">
    <property type="entry name" value="EGF"/>
    <property type="match status" value="2"/>
</dbReference>
<dbReference type="Pfam" id="PF13927">
    <property type="entry name" value="Ig_3"/>
    <property type="match status" value="1"/>
</dbReference>
<protein>
    <recommendedName>
        <fullName evidence="6">Ig-like domain-containing protein</fullName>
    </recommendedName>
</protein>
<dbReference type="PANTHER" id="PTHR24044">
    <property type="entry name" value="NOTCH LIGAND FAMILY MEMBER"/>
    <property type="match status" value="1"/>
</dbReference>
<evidence type="ECO:0000256" key="1">
    <source>
        <dbReference type="PROSITE-ProRule" id="PRU00076"/>
    </source>
</evidence>
<dbReference type="SUPFAM" id="SSF48726">
    <property type="entry name" value="Immunoglobulin"/>
    <property type="match status" value="1"/>
</dbReference>
<evidence type="ECO:0000313" key="5">
    <source>
        <dbReference type="Proteomes" id="UP000249218"/>
    </source>
</evidence>